<feature type="compositionally biased region" description="Acidic residues" evidence="1">
    <location>
        <begin position="40"/>
        <end position="56"/>
    </location>
</feature>
<dbReference type="OrthoDB" id="337575at2759"/>
<evidence type="ECO:0000313" key="2">
    <source>
        <dbReference type="EMBL" id="KAF7805955.1"/>
    </source>
</evidence>
<sequence length="386" mass="44484">MPAQKRSLPESPDDGESSEHFHHRHAKQSHRDRDLKEEEGRDEEDEQGELGEEEEAGQQNEQQNKEEKAEGYVVCMLGFSSYQRSKLGHLLHNERKFVYVELPEIRKDVQCPFALELEFREEEKTRNKQIQASIAKVVQRQSEALVKRRNKDTPPGAFVTRSQRNHRNVHPRRQNHAIDLPGSEDNEEENENNEKKITLPLMSGSWDFFKTADKTSKAYLGRGGFRSHTRHGSGSGSNSKNSRSSRLSKFVDYLRSLDENNDELDVHLMLVSLDKENTPNLQQPHLCCRPTLSIKHLCEYVARQTPLPAEEVEILAVKGWCSTNVSEMSTDENSFLLYDELTTLMVDPSKDEVEILQVHETVAGLKSKCISKREHLILAYRRKERI</sequence>
<gene>
    <name evidence="2" type="ORF">G2W53_038116</name>
</gene>
<dbReference type="PANTHER" id="PTHR46537:SF1">
    <property type="entry name" value="E3 UBIQUITIN-PROTEIN LIGASE RING1B-RELATED"/>
    <property type="match status" value="1"/>
</dbReference>
<feature type="compositionally biased region" description="Acidic residues" evidence="1">
    <location>
        <begin position="182"/>
        <end position="191"/>
    </location>
</feature>
<name>A0A834W1R9_9FABA</name>
<dbReference type="Proteomes" id="UP000634136">
    <property type="component" value="Unassembled WGS sequence"/>
</dbReference>
<evidence type="ECO:0000256" key="1">
    <source>
        <dbReference type="SAM" id="MobiDB-lite"/>
    </source>
</evidence>
<proteinExistence type="predicted"/>
<protein>
    <submittedName>
        <fullName evidence="2">Putative E3 ubiquitin-protein ligase RING1a</fullName>
    </submittedName>
</protein>
<reference evidence="2" key="1">
    <citation type="submission" date="2020-09" db="EMBL/GenBank/DDBJ databases">
        <title>Genome-Enabled Discovery of Anthraquinone Biosynthesis in Senna tora.</title>
        <authorList>
            <person name="Kang S.-H."/>
            <person name="Pandey R.P."/>
            <person name="Lee C.-M."/>
            <person name="Sim J.-S."/>
            <person name="Jeong J.-T."/>
            <person name="Choi B.-S."/>
            <person name="Jung M."/>
            <person name="Ginzburg D."/>
            <person name="Zhao K."/>
            <person name="Won S.Y."/>
            <person name="Oh T.-J."/>
            <person name="Yu Y."/>
            <person name="Kim N.-H."/>
            <person name="Lee O.R."/>
            <person name="Lee T.-H."/>
            <person name="Bashyal P."/>
            <person name="Kim T.-S."/>
            <person name="Lee W.-H."/>
            <person name="Kawkins C."/>
            <person name="Kim C.-K."/>
            <person name="Kim J.S."/>
            <person name="Ahn B.O."/>
            <person name="Rhee S.Y."/>
            <person name="Sohng J.K."/>
        </authorList>
    </citation>
    <scope>NUCLEOTIDE SEQUENCE</scope>
    <source>
        <tissue evidence="2">Leaf</tissue>
    </source>
</reference>
<dbReference type="AlphaFoldDB" id="A0A834W1R9"/>
<comment type="caution">
    <text evidence="2">The sequence shown here is derived from an EMBL/GenBank/DDBJ whole genome shotgun (WGS) entry which is preliminary data.</text>
</comment>
<accession>A0A834W1R9</accession>
<evidence type="ECO:0000313" key="3">
    <source>
        <dbReference type="Proteomes" id="UP000634136"/>
    </source>
</evidence>
<feature type="region of interest" description="Disordered" evidence="1">
    <location>
        <begin position="1"/>
        <end position="66"/>
    </location>
</feature>
<feature type="region of interest" description="Disordered" evidence="1">
    <location>
        <begin position="220"/>
        <end position="243"/>
    </location>
</feature>
<feature type="compositionally biased region" description="Basic and acidic residues" evidence="1">
    <location>
        <begin position="29"/>
        <end position="39"/>
    </location>
</feature>
<keyword evidence="3" id="KW-1185">Reference proteome</keyword>
<feature type="compositionally biased region" description="Basic residues" evidence="1">
    <location>
        <begin position="163"/>
        <end position="175"/>
    </location>
</feature>
<dbReference type="PANTHER" id="PTHR46537">
    <property type="entry name" value="OS11G0578200 PROTEIN"/>
    <property type="match status" value="1"/>
</dbReference>
<feature type="region of interest" description="Disordered" evidence="1">
    <location>
        <begin position="141"/>
        <end position="197"/>
    </location>
</feature>
<dbReference type="InterPro" id="IPR044592">
    <property type="entry name" value="RING1A/B"/>
</dbReference>
<organism evidence="2 3">
    <name type="scientific">Senna tora</name>
    <dbReference type="NCBI Taxonomy" id="362788"/>
    <lineage>
        <taxon>Eukaryota</taxon>
        <taxon>Viridiplantae</taxon>
        <taxon>Streptophyta</taxon>
        <taxon>Embryophyta</taxon>
        <taxon>Tracheophyta</taxon>
        <taxon>Spermatophyta</taxon>
        <taxon>Magnoliopsida</taxon>
        <taxon>eudicotyledons</taxon>
        <taxon>Gunneridae</taxon>
        <taxon>Pentapetalae</taxon>
        <taxon>rosids</taxon>
        <taxon>fabids</taxon>
        <taxon>Fabales</taxon>
        <taxon>Fabaceae</taxon>
        <taxon>Caesalpinioideae</taxon>
        <taxon>Cassia clade</taxon>
        <taxon>Senna</taxon>
    </lineage>
</organism>
<dbReference type="EMBL" id="JAAIUW010000012">
    <property type="protein sequence ID" value="KAF7805955.1"/>
    <property type="molecule type" value="Genomic_DNA"/>
</dbReference>